<accession>A0A0P0G1B1</accession>
<evidence type="ECO:0000313" key="1">
    <source>
        <dbReference type="EMBL" id="ALJ60160.1"/>
    </source>
</evidence>
<evidence type="ECO:0000313" key="2">
    <source>
        <dbReference type="Proteomes" id="UP000061809"/>
    </source>
</evidence>
<reference evidence="1 2" key="1">
    <citation type="journal article" date="2015" name="Science">
        <title>Genetic determinants of in vivo fitness and diet responsiveness in multiple human gut Bacteroides.</title>
        <authorList>
            <person name="Wu M."/>
            <person name="McNulty N.P."/>
            <person name="Rodionov D.A."/>
            <person name="Khoroshkin M.S."/>
            <person name="Griffin N.W."/>
            <person name="Cheng J."/>
            <person name="Latreille P."/>
            <person name="Kerstetter R.A."/>
            <person name="Terrapon N."/>
            <person name="Henrissat B."/>
            <person name="Osterman A.L."/>
            <person name="Gordon J.I."/>
        </authorList>
    </citation>
    <scope>NUCLEOTIDE SEQUENCE [LARGE SCALE GENOMIC DNA]</scope>
    <source>
        <strain evidence="1 2">WH2</strain>
    </source>
</reference>
<dbReference type="GO" id="GO:0016788">
    <property type="term" value="F:hydrolase activity, acting on ester bonds"/>
    <property type="evidence" value="ECO:0007669"/>
    <property type="project" value="InterPro"/>
</dbReference>
<dbReference type="EMBL" id="CP012801">
    <property type="protein sequence ID" value="ALJ60160.1"/>
    <property type="molecule type" value="Genomic_DNA"/>
</dbReference>
<dbReference type="GO" id="GO:0005829">
    <property type="term" value="C:cytosol"/>
    <property type="evidence" value="ECO:0007669"/>
    <property type="project" value="TreeGrafter"/>
</dbReference>
<dbReference type="KEGG" id="bcel:BcellWH2_02921"/>
<name>A0A0P0G1B1_9BACE</name>
<dbReference type="InterPro" id="IPR032466">
    <property type="entry name" value="Metal_Hydrolase"/>
</dbReference>
<dbReference type="EC" id="3.1.21.-" evidence="1"/>
<proteinExistence type="predicted"/>
<keyword evidence="1" id="KW-0378">Hydrolase</keyword>
<organism evidence="1 2">
    <name type="scientific">Bacteroides cellulosilyticus</name>
    <dbReference type="NCBI Taxonomy" id="246787"/>
    <lineage>
        <taxon>Bacteria</taxon>
        <taxon>Pseudomonadati</taxon>
        <taxon>Bacteroidota</taxon>
        <taxon>Bacteroidia</taxon>
        <taxon>Bacteroidales</taxon>
        <taxon>Bacteroidaceae</taxon>
        <taxon>Bacteroides</taxon>
    </lineage>
</organism>
<dbReference type="Pfam" id="PF01026">
    <property type="entry name" value="TatD_DNase"/>
    <property type="match status" value="1"/>
</dbReference>
<dbReference type="Gene3D" id="3.20.20.140">
    <property type="entry name" value="Metal-dependent hydrolases"/>
    <property type="match status" value="1"/>
</dbReference>
<dbReference type="InterPro" id="IPR001130">
    <property type="entry name" value="TatD-like"/>
</dbReference>
<dbReference type="PANTHER" id="PTHR46124:SF2">
    <property type="entry name" value="D-AMINOACYL-TRNA DEACYLASE"/>
    <property type="match status" value="1"/>
</dbReference>
<dbReference type="AlphaFoldDB" id="A0A0P0G1B1"/>
<dbReference type="PANTHER" id="PTHR46124">
    <property type="entry name" value="D-AMINOACYL-TRNA DEACYLASE"/>
    <property type="match status" value="1"/>
</dbReference>
<gene>
    <name evidence="1" type="primary">yjjV_2</name>
    <name evidence="1" type="ORF">BcellWH2_02921</name>
</gene>
<dbReference type="Proteomes" id="UP000061809">
    <property type="component" value="Chromosome"/>
</dbReference>
<dbReference type="SUPFAM" id="SSF51556">
    <property type="entry name" value="Metallo-dependent hydrolases"/>
    <property type="match status" value="1"/>
</dbReference>
<protein>
    <submittedName>
        <fullName evidence="1">Putative deoxyribonuclease YjjV</fullName>
        <ecNumber evidence="1">3.1.21.-</ecNumber>
    </submittedName>
</protein>
<dbReference type="PATRIC" id="fig|246787.4.peg.3020"/>
<sequence>MDRSKGCIWQSDVFCAATPGEVPDMIPFHKKTIFCTIRMIIPVDIHTHRRPQVPGTAIVNCFPASFVPQTEGWYSVGIHPWYIASFAASLNDSKARFEELLDHPQVLAVGEAGLDKLAEAPLTLQIEVFEYQARLAEEADKPLIIHLVKAVDELLKLKQKIQPVKPWIIHGFRGKAALAEEYLRHGFYLSFGEKYQEEALCIMPSERLFIETDESTVSVDTLYERAAILRKTPLEELRRTIRKNVSEIFFRQ</sequence>